<organism evidence="2">
    <name type="scientific">Anopheles darlingi</name>
    <name type="common">Mosquito</name>
    <dbReference type="NCBI Taxonomy" id="43151"/>
    <lineage>
        <taxon>Eukaryota</taxon>
        <taxon>Metazoa</taxon>
        <taxon>Ecdysozoa</taxon>
        <taxon>Arthropoda</taxon>
        <taxon>Hexapoda</taxon>
        <taxon>Insecta</taxon>
        <taxon>Pterygota</taxon>
        <taxon>Neoptera</taxon>
        <taxon>Endopterygota</taxon>
        <taxon>Diptera</taxon>
        <taxon>Nematocera</taxon>
        <taxon>Culicoidea</taxon>
        <taxon>Culicidae</taxon>
        <taxon>Anophelinae</taxon>
        <taxon>Anopheles</taxon>
    </lineage>
</organism>
<name>A0A2M4DLT2_ANODA</name>
<dbReference type="AlphaFoldDB" id="A0A2M4DLT2"/>
<feature type="chain" id="PRO_5014766516" evidence="1">
    <location>
        <begin position="21"/>
        <end position="69"/>
    </location>
</feature>
<evidence type="ECO:0000313" key="2">
    <source>
        <dbReference type="EMBL" id="MBW78078.1"/>
    </source>
</evidence>
<evidence type="ECO:0000256" key="1">
    <source>
        <dbReference type="SAM" id="SignalP"/>
    </source>
</evidence>
<sequence length="69" mass="7614">MPRFRLLLAPICSVFLWCAGLWPLPATPYYTPPSSIRWPEPRPFVCSSEHAFPRSSPLGEATPMVGGGL</sequence>
<keyword evidence="1" id="KW-0732">Signal</keyword>
<proteinExistence type="predicted"/>
<reference evidence="2" key="1">
    <citation type="submission" date="2018-01" db="EMBL/GenBank/DDBJ databases">
        <title>An insight into the sialome of Amazonian anophelines.</title>
        <authorList>
            <person name="Ribeiro J.M."/>
            <person name="Scarpassa V."/>
            <person name="Calvo E."/>
        </authorList>
    </citation>
    <scope>NUCLEOTIDE SEQUENCE</scope>
</reference>
<accession>A0A2M4DLT2</accession>
<dbReference type="EMBL" id="GGFL01013900">
    <property type="protein sequence ID" value="MBW78078.1"/>
    <property type="molecule type" value="Transcribed_RNA"/>
</dbReference>
<protein>
    <submittedName>
        <fullName evidence="2">Putative secreted protein</fullName>
    </submittedName>
</protein>
<feature type="signal peptide" evidence="1">
    <location>
        <begin position="1"/>
        <end position="20"/>
    </location>
</feature>